<evidence type="ECO:0000259" key="8">
    <source>
        <dbReference type="Pfam" id="PF00884"/>
    </source>
</evidence>
<gene>
    <name evidence="9" type="ORF">L9F63_005230</name>
</gene>
<keyword evidence="4 7" id="KW-0732">Signal</keyword>
<evidence type="ECO:0000256" key="5">
    <source>
        <dbReference type="ARBA" id="ARBA00022801"/>
    </source>
</evidence>
<keyword evidence="5" id="KW-0378">Hydrolase</keyword>
<dbReference type="EMBL" id="JASPKZ010008874">
    <property type="protein sequence ID" value="KAJ9578501.1"/>
    <property type="molecule type" value="Genomic_DNA"/>
</dbReference>
<dbReference type="Pfam" id="PF00884">
    <property type="entry name" value="Sulfatase"/>
    <property type="match status" value="1"/>
</dbReference>
<dbReference type="AlphaFoldDB" id="A0AAD8E6E6"/>
<dbReference type="Gene3D" id="3.40.720.10">
    <property type="entry name" value="Alkaline Phosphatase, subunit A"/>
    <property type="match status" value="1"/>
</dbReference>
<dbReference type="PROSITE" id="PS00523">
    <property type="entry name" value="SULFATASE_1"/>
    <property type="match status" value="1"/>
</dbReference>
<comment type="cofactor">
    <cofactor evidence="1">
        <name>Ca(2+)</name>
        <dbReference type="ChEBI" id="CHEBI:29108"/>
    </cofactor>
</comment>
<sequence>MEKMYLLWGVLALLMSAEARPNIIIIMADDMGWGDIGVNWPQTVDTPTIDQLAQQGLRLTDFHAGASVCTPSRAALLTGRLGLRTGVTKNFGADALGGIPSNETTVAEILQAAGYRTAMLGKWHLGTRKGHHPLDKGFQSYLGVPYSLDMGCADPPGANIPACPACPEDNSVYRFVSAPESCYMGTALPLYQDKTVSHQPVELAQLTTMYAEFAKNFIQNASSSAPYFLYAALSHMHVPLAQAEKYSNVTGRGEYADTLREMDGLVESILSAVGDSVNNTLIWFTSDNGPWQVKCGLAGSVGPYLGMWQASDQGGGGGSVAKMTVWEAGHRVPSILYWPGHIQAGRVSGALTSALDIVPTLTALGEGNLPSDRQFDGTDMTPIITGSSETIRNVLYHPNSGVGESGVIGAVRIDNYKVVYYSGGVPDCSGGAGPEQNLTDTPLVFDVGSDDSESSPLDKTSSEYQQIVELATQYLLDLQHNISTDNTSSVDYQSGEQGRVCCDQDSPICRCPWD</sequence>
<evidence type="ECO:0000256" key="1">
    <source>
        <dbReference type="ARBA" id="ARBA00001913"/>
    </source>
</evidence>
<comment type="caution">
    <text evidence="9">The sequence shown here is derived from an EMBL/GenBank/DDBJ whole genome shotgun (WGS) entry which is preliminary data.</text>
</comment>
<evidence type="ECO:0000256" key="2">
    <source>
        <dbReference type="ARBA" id="ARBA00008779"/>
    </source>
</evidence>
<dbReference type="GO" id="GO:0046872">
    <property type="term" value="F:metal ion binding"/>
    <property type="evidence" value="ECO:0007669"/>
    <property type="project" value="UniProtKB-KW"/>
</dbReference>
<keyword evidence="6" id="KW-0106">Calcium</keyword>
<dbReference type="SUPFAM" id="SSF53649">
    <property type="entry name" value="Alkaline phosphatase-like"/>
    <property type="match status" value="1"/>
</dbReference>
<comment type="similarity">
    <text evidence="2">Belongs to the sulfatase family.</text>
</comment>
<accession>A0AAD8E6E6</accession>
<evidence type="ECO:0000256" key="4">
    <source>
        <dbReference type="ARBA" id="ARBA00022729"/>
    </source>
</evidence>
<dbReference type="InterPro" id="IPR000917">
    <property type="entry name" value="Sulfatase_N"/>
</dbReference>
<dbReference type="InterPro" id="IPR024607">
    <property type="entry name" value="Sulfatase_CS"/>
</dbReference>
<feature type="domain" description="Sulfatase N-terminal" evidence="8">
    <location>
        <begin position="21"/>
        <end position="364"/>
    </location>
</feature>
<name>A0AAD8E6E6_DIPPU</name>
<evidence type="ECO:0000256" key="6">
    <source>
        <dbReference type="ARBA" id="ARBA00022837"/>
    </source>
</evidence>
<evidence type="ECO:0000256" key="3">
    <source>
        <dbReference type="ARBA" id="ARBA00022723"/>
    </source>
</evidence>
<reference evidence="9" key="1">
    <citation type="journal article" date="2023" name="IScience">
        <title>Live-bearing cockroach genome reveals convergent evolutionary mechanisms linked to viviparity in insects and beyond.</title>
        <authorList>
            <person name="Fouks B."/>
            <person name="Harrison M.C."/>
            <person name="Mikhailova A.A."/>
            <person name="Marchal E."/>
            <person name="English S."/>
            <person name="Carruthers M."/>
            <person name="Jennings E.C."/>
            <person name="Chiamaka E.L."/>
            <person name="Frigard R.A."/>
            <person name="Pippel M."/>
            <person name="Attardo G.M."/>
            <person name="Benoit J.B."/>
            <person name="Bornberg-Bauer E."/>
            <person name="Tobe S.S."/>
        </authorList>
    </citation>
    <scope>NUCLEOTIDE SEQUENCE</scope>
    <source>
        <strain evidence="9">Stay&amp;Tobe</strain>
    </source>
</reference>
<dbReference type="InterPro" id="IPR050738">
    <property type="entry name" value="Sulfatase"/>
</dbReference>
<dbReference type="Pfam" id="PF14707">
    <property type="entry name" value="Sulfatase_C"/>
    <property type="match status" value="1"/>
</dbReference>
<evidence type="ECO:0000313" key="9">
    <source>
        <dbReference type="EMBL" id="KAJ9578501.1"/>
    </source>
</evidence>
<organism evidence="9 10">
    <name type="scientific">Diploptera punctata</name>
    <name type="common">Pacific beetle cockroach</name>
    <dbReference type="NCBI Taxonomy" id="6984"/>
    <lineage>
        <taxon>Eukaryota</taxon>
        <taxon>Metazoa</taxon>
        <taxon>Ecdysozoa</taxon>
        <taxon>Arthropoda</taxon>
        <taxon>Hexapoda</taxon>
        <taxon>Insecta</taxon>
        <taxon>Pterygota</taxon>
        <taxon>Neoptera</taxon>
        <taxon>Polyneoptera</taxon>
        <taxon>Dictyoptera</taxon>
        <taxon>Blattodea</taxon>
        <taxon>Blaberoidea</taxon>
        <taxon>Blaberidae</taxon>
        <taxon>Diplopterinae</taxon>
        <taxon>Diploptera</taxon>
    </lineage>
</organism>
<feature type="signal peptide" evidence="7">
    <location>
        <begin position="1"/>
        <end position="19"/>
    </location>
</feature>
<evidence type="ECO:0000256" key="7">
    <source>
        <dbReference type="SAM" id="SignalP"/>
    </source>
</evidence>
<keyword evidence="10" id="KW-1185">Reference proteome</keyword>
<dbReference type="InterPro" id="IPR017850">
    <property type="entry name" value="Alkaline_phosphatase_core_sf"/>
</dbReference>
<reference evidence="9" key="2">
    <citation type="submission" date="2023-05" db="EMBL/GenBank/DDBJ databases">
        <authorList>
            <person name="Fouks B."/>
        </authorList>
    </citation>
    <scope>NUCLEOTIDE SEQUENCE</scope>
    <source>
        <strain evidence="9">Stay&amp;Tobe</strain>
        <tissue evidence="9">Testes</tissue>
    </source>
</reference>
<protein>
    <recommendedName>
        <fullName evidence="8">Sulfatase N-terminal domain-containing protein</fullName>
    </recommendedName>
</protein>
<keyword evidence="3" id="KW-0479">Metal-binding</keyword>
<dbReference type="Proteomes" id="UP001233999">
    <property type="component" value="Unassembled WGS sequence"/>
</dbReference>
<proteinExistence type="inferred from homology"/>
<dbReference type="PANTHER" id="PTHR42693:SF42">
    <property type="entry name" value="ARYLSULFATASE G"/>
    <property type="match status" value="1"/>
</dbReference>
<dbReference type="PANTHER" id="PTHR42693">
    <property type="entry name" value="ARYLSULFATASE FAMILY MEMBER"/>
    <property type="match status" value="1"/>
</dbReference>
<dbReference type="Gene3D" id="3.30.1120.10">
    <property type="match status" value="1"/>
</dbReference>
<feature type="chain" id="PRO_5042178368" description="Sulfatase N-terminal domain-containing protein" evidence="7">
    <location>
        <begin position="20"/>
        <end position="514"/>
    </location>
</feature>
<evidence type="ECO:0000313" key="10">
    <source>
        <dbReference type="Proteomes" id="UP001233999"/>
    </source>
</evidence>
<dbReference type="GO" id="GO:0004065">
    <property type="term" value="F:arylsulfatase activity"/>
    <property type="evidence" value="ECO:0007669"/>
    <property type="project" value="TreeGrafter"/>
</dbReference>